<feature type="signal peptide" evidence="6">
    <location>
        <begin position="1"/>
        <end position="27"/>
    </location>
</feature>
<evidence type="ECO:0000259" key="8">
    <source>
        <dbReference type="Pfam" id="PF17802"/>
    </source>
</evidence>
<dbReference type="RefSeq" id="WP_101541347.1">
    <property type="nucleotide sequence ID" value="NZ_PKGU01000002.1"/>
</dbReference>
<protein>
    <recommendedName>
        <fullName evidence="11">Cna B-type domain-containing protein</fullName>
    </recommendedName>
</protein>
<dbReference type="GO" id="GO:0005975">
    <property type="term" value="P:carbohydrate metabolic process"/>
    <property type="evidence" value="ECO:0007669"/>
    <property type="project" value="UniProtKB-ARBA"/>
</dbReference>
<proteinExistence type="inferred from homology"/>
<feature type="compositionally biased region" description="Polar residues" evidence="4">
    <location>
        <begin position="48"/>
        <end position="72"/>
    </location>
</feature>
<evidence type="ECO:0000256" key="5">
    <source>
        <dbReference type="SAM" id="Phobius"/>
    </source>
</evidence>
<dbReference type="PANTHER" id="PTHR36108">
    <property type="entry name" value="COLOSSIN-B-RELATED"/>
    <property type="match status" value="1"/>
</dbReference>
<evidence type="ECO:0000256" key="2">
    <source>
        <dbReference type="ARBA" id="ARBA00022525"/>
    </source>
</evidence>
<dbReference type="Gene3D" id="2.60.40.1140">
    <property type="entry name" value="Collagen-binding surface protein Cna, B-type domain"/>
    <property type="match status" value="3"/>
</dbReference>
<organism evidence="9 10">
    <name type="scientific">Alloscardovia omnicolens</name>
    <dbReference type="NCBI Taxonomy" id="419015"/>
    <lineage>
        <taxon>Bacteria</taxon>
        <taxon>Bacillati</taxon>
        <taxon>Actinomycetota</taxon>
        <taxon>Actinomycetes</taxon>
        <taxon>Bifidobacteriales</taxon>
        <taxon>Bifidobacteriaceae</taxon>
        <taxon>Alloscardovia</taxon>
    </lineage>
</organism>
<keyword evidence="5" id="KW-0472">Membrane</keyword>
<dbReference type="CDD" id="cd00222">
    <property type="entry name" value="CollagenBindB"/>
    <property type="match status" value="3"/>
</dbReference>
<feature type="domain" description="SpaA-like prealbumin fold" evidence="8">
    <location>
        <begin position="1596"/>
        <end position="1675"/>
    </location>
</feature>
<dbReference type="Proteomes" id="UP000242263">
    <property type="component" value="Unassembled WGS sequence"/>
</dbReference>
<reference evidence="9 10" key="1">
    <citation type="submission" date="2017-12" db="EMBL/GenBank/DDBJ databases">
        <title>Phylogenetic diversity of female urinary microbiome.</title>
        <authorList>
            <person name="Thomas-White K."/>
            <person name="Wolfe A.J."/>
        </authorList>
    </citation>
    <scope>NUCLEOTIDE SEQUENCE [LARGE SCALE GENOMIC DNA]</scope>
    <source>
        <strain evidence="9 10">UMB0064</strain>
    </source>
</reference>
<gene>
    <name evidence="9" type="ORF">CYJ32_03755</name>
</gene>
<dbReference type="InterPro" id="IPR008454">
    <property type="entry name" value="Collagen-bd_Cna-like_B-typ_dom"/>
</dbReference>
<accession>A0A2I1M5T3</accession>
<name>A0A2I1M5T3_9BIFI</name>
<dbReference type="InterPro" id="IPR041033">
    <property type="entry name" value="SpaA_PFL_dom_1"/>
</dbReference>
<feature type="compositionally biased region" description="Polar residues" evidence="4">
    <location>
        <begin position="29"/>
        <end position="38"/>
    </location>
</feature>
<feature type="chain" id="PRO_5014183751" description="Cna B-type domain-containing protein" evidence="6">
    <location>
        <begin position="28"/>
        <end position="1725"/>
    </location>
</feature>
<comment type="similarity">
    <text evidence="1">Belongs to the serine-aspartate repeat-containing protein (SDr) family.</text>
</comment>
<feature type="domain" description="CNA-B" evidence="7">
    <location>
        <begin position="1311"/>
        <end position="1399"/>
    </location>
</feature>
<feature type="domain" description="CNA-B" evidence="7">
    <location>
        <begin position="1503"/>
        <end position="1592"/>
    </location>
</feature>
<keyword evidence="5" id="KW-1133">Transmembrane helix</keyword>
<feature type="compositionally biased region" description="Low complexity" evidence="4">
    <location>
        <begin position="73"/>
        <end position="92"/>
    </location>
</feature>
<dbReference type="Gene3D" id="2.60.40.10">
    <property type="entry name" value="Immunoglobulins"/>
    <property type="match status" value="3"/>
</dbReference>
<dbReference type="Pfam" id="PF05738">
    <property type="entry name" value="Cna_B"/>
    <property type="match status" value="3"/>
</dbReference>
<dbReference type="Pfam" id="PF17802">
    <property type="entry name" value="SpaA"/>
    <property type="match status" value="2"/>
</dbReference>
<evidence type="ECO:0000256" key="4">
    <source>
        <dbReference type="SAM" id="MobiDB-lite"/>
    </source>
</evidence>
<evidence type="ECO:0000256" key="6">
    <source>
        <dbReference type="SAM" id="SignalP"/>
    </source>
</evidence>
<feature type="transmembrane region" description="Helical" evidence="5">
    <location>
        <begin position="1701"/>
        <end position="1721"/>
    </location>
</feature>
<dbReference type="EMBL" id="PKGU01000002">
    <property type="protein sequence ID" value="PKZ15496.1"/>
    <property type="molecule type" value="Genomic_DNA"/>
</dbReference>
<feature type="domain" description="SpaA-like prealbumin fold" evidence="8">
    <location>
        <begin position="1220"/>
        <end position="1304"/>
    </location>
</feature>
<evidence type="ECO:0008006" key="11">
    <source>
        <dbReference type="Google" id="ProtNLM"/>
    </source>
</evidence>
<comment type="caution">
    <text evidence="9">The sequence shown here is derived from an EMBL/GenBank/DDBJ whole genome shotgun (WGS) entry which is preliminary data.</text>
</comment>
<dbReference type="PANTHER" id="PTHR36108:SF13">
    <property type="entry name" value="COLOSSIN-B-RELATED"/>
    <property type="match status" value="1"/>
</dbReference>
<evidence type="ECO:0000256" key="1">
    <source>
        <dbReference type="ARBA" id="ARBA00007257"/>
    </source>
</evidence>
<dbReference type="InterPro" id="IPR013783">
    <property type="entry name" value="Ig-like_fold"/>
</dbReference>
<evidence type="ECO:0000256" key="3">
    <source>
        <dbReference type="ARBA" id="ARBA00022729"/>
    </source>
</evidence>
<feature type="domain" description="CNA-B" evidence="7">
    <location>
        <begin position="1407"/>
        <end position="1495"/>
    </location>
</feature>
<evidence type="ECO:0000313" key="10">
    <source>
        <dbReference type="Proteomes" id="UP000242263"/>
    </source>
</evidence>
<dbReference type="SUPFAM" id="SSF49478">
    <property type="entry name" value="Cna protein B-type domain"/>
    <property type="match status" value="5"/>
</dbReference>
<feature type="region of interest" description="Disordered" evidence="4">
    <location>
        <begin position="26"/>
        <end position="101"/>
    </location>
</feature>
<keyword evidence="3 6" id="KW-0732">Signal</keyword>
<keyword evidence="5" id="KW-0812">Transmembrane</keyword>
<keyword evidence="2" id="KW-0964">Secreted</keyword>
<sequence>MKIRRMIISAVLAVAMFAPLGTAVAVSAESDTSTVTTEQTDKDKKQDTSTGSKNVTGGGSESEQVGSDSAPVTSAGSSEAPATPAPSESAGSDRAATEDDTARVDLKIGKIEGRSVVDSKAEYYTFENIADVVNLNISGKNYSIQNPYLLIRINKTNKIEKLFFPDSNKAIKTERGADDTHQWVKYTFDTLSGGYNVTYPLPFDFDGHFARTGDSVKLEATLYNGDGKPVKAVEKTYRAKNVGFDAYSLNYNPHLAAETTSAYNGVTIPQDNPDNLVPNGHRNVRGGVTVDSLDEKYVQPNTTTTALLITSLAAQSEGQPGKQGLIHPQNVKFVLTLPKGPKIEGFKAGNDEDYFRSVEVLSDGSTRYTYMVRNPKFQAPAELVSNMRVFNERANWNIDFTGAPLNSDVHIPIEYYYDANDDSTGGTLIAQRDETYYFKPELFKGVGWREAEIDSSGYKVVDNCGFGRGVPTYYYMNKHLYHGECDLTDTGIGYRIDFKDYNNGSGVSNPDSGGQSSQWKDLNVYLRGQNSEDLYFKSLRVQGVVSNKSDKSIKEKDTRALQKVFEDGKAKLYGIRADGSRKLLKDKVEIADKIEVEDAKREFVSLKIEFDELVTLDNASIIVVAYNGFTPAAIKKLDALAESTSVPYQIEAAGLIDGEGMSPFGGDNRTVFVSPLHPQVHTFENDSQQFVFQQEDSKDLKPITVKVGPQLPEVTYGQYDVIKNVRTVTVLPDGFKLVKNTNTPNGWVKDTGRGLWDWQGVKEPKVQEIQNYHGTGKTAVVIDYGDVGAAHAGAVDLKIIATKCATPGDNDIVTYMSYEDNDIVRPYKFNAKADNLGPYSSKDVLDVDDDGNREEIFEKVVARITYIPPMELVLNNRVKYKDEWGTVATGELGDSLSYKLNVFNNSIVPAKSLTVLDVLPYKGDHAIAPNDKGEYPARHSSFVTGLTASVESANDDSVNSMFTFYYQTSAQGDDLKSVRDSQWVTADKISDWSEVKSVKAVLRDGQEIASKTSVDILIPSKIPYDTKLRDDRSKTPDKAVNSSAFTLDGTNYSEANGVEAYFATYKVNGRFFVDKNKNGVYDRGVDKPLSHRKLTLMAANTDSTDAEGDRSAFSEVKHPNGDRIDLITNSEGQYESVVYRAGTYRVQAQRNSGETFSTRSGQGIEANNVDAALINGDRALTSVLVLSLQEREATRNVAVQYDPGSVKVVKTATVEADNPDAGRPLVGVEFEIRTADGKPVTDINDKPVSSVETDGKGELVFKDLLLGSYVVKEVKAPVGYKTDTTAYRVTITHDNPNGTVTVGNSLDRTSVTVAKKWVDDNNRDGVRPDKVIVRLLANGKDSGHKLELTAGNKWTGSFTGLVTHRNGTPIEYTVFEDKVDKYTAEVTGDAKTGFTVTNTHTPAVTSVKVSKAWVDDNNRDGVRPDKVTIHLLANGRKTDKTLELSEKMKWTGTFDKLFVNENGQPVKYTVSEDKVDKYTAEVTGDAASGFTVTNTHTPDTVSVKVTKVWADRDDVHQVRPDKVAIHLLANGEKTDKTLELNAGNEWTGSFDNLFVNEKGEPIEYSISEDPVTGYVTGEIEGNSADGFTVTNTVIEGSLVFMKVDENKKPVAGAVFEVVDKSGKRVAEATSDSQGQVRVDRLGFGEYRVREVSAPDGYEKTDWNKQFTIDQQGQVVDMGVVVNKKIPTTPQPKRLSATGVDITMVVALVVVLTGLALVAFTIKKTH</sequence>
<evidence type="ECO:0000313" key="9">
    <source>
        <dbReference type="EMBL" id="PKZ15496.1"/>
    </source>
</evidence>
<evidence type="ECO:0000259" key="7">
    <source>
        <dbReference type="Pfam" id="PF05738"/>
    </source>
</evidence>